<dbReference type="RefSeq" id="WP_185040732.1">
    <property type="nucleotide sequence ID" value="NZ_BAABFG010000005.1"/>
</dbReference>
<evidence type="ECO:0000313" key="2">
    <source>
        <dbReference type="EMBL" id="MBB4740285.1"/>
    </source>
</evidence>
<organism evidence="2 3">
    <name type="scientific">Actinoplanes octamycinicus</name>
    <dbReference type="NCBI Taxonomy" id="135948"/>
    <lineage>
        <taxon>Bacteria</taxon>
        <taxon>Bacillati</taxon>
        <taxon>Actinomycetota</taxon>
        <taxon>Actinomycetes</taxon>
        <taxon>Micromonosporales</taxon>
        <taxon>Micromonosporaceae</taxon>
        <taxon>Actinoplanes</taxon>
    </lineage>
</organism>
<proteinExistence type="predicted"/>
<gene>
    <name evidence="2" type="ORF">BJY16_003744</name>
</gene>
<dbReference type="SUPFAM" id="SSF140453">
    <property type="entry name" value="EsxAB dimer-like"/>
    <property type="match status" value="1"/>
</dbReference>
<dbReference type="Proteomes" id="UP000546162">
    <property type="component" value="Unassembled WGS sequence"/>
</dbReference>
<accession>A0A7W7GXS0</accession>
<evidence type="ECO:0000256" key="1">
    <source>
        <dbReference type="SAM" id="MobiDB-lite"/>
    </source>
</evidence>
<feature type="region of interest" description="Disordered" evidence="1">
    <location>
        <begin position="73"/>
        <end position="92"/>
    </location>
</feature>
<dbReference type="AlphaFoldDB" id="A0A7W7GXS0"/>
<evidence type="ECO:0000313" key="3">
    <source>
        <dbReference type="Proteomes" id="UP000546162"/>
    </source>
</evidence>
<name>A0A7W7GXS0_9ACTN</name>
<reference evidence="2 3" key="1">
    <citation type="submission" date="2020-08" db="EMBL/GenBank/DDBJ databases">
        <title>Sequencing the genomes of 1000 actinobacteria strains.</title>
        <authorList>
            <person name="Klenk H.-P."/>
        </authorList>
    </citation>
    <scope>NUCLEOTIDE SEQUENCE [LARGE SCALE GENOMIC DNA]</scope>
    <source>
        <strain evidence="2 3">DSM 45809</strain>
    </source>
</reference>
<comment type="caution">
    <text evidence="2">The sequence shown here is derived from an EMBL/GenBank/DDBJ whole genome shotgun (WGS) entry which is preliminary data.</text>
</comment>
<sequence>MLGVDIEALRGIGAEVGAAATTLRKLPAQGLAPAPRPGSSAAVAAQAAAKAWLADLRRLTADVTGFGARLTDAARDLETTDRENAGDLRGPR</sequence>
<dbReference type="InterPro" id="IPR036689">
    <property type="entry name" value="ESAT-6-like_sf"/>
</dbReference>
<dbReference type="EMBL" id="JACHNB010000001">
    <property type="protein sequence ID" value="MBB4740285.1"/>
    <property type="molecule type" value="Genomic_DNA"/>
</dbReference>
<evidence type="ECO:0008006" key="4">
    <source>
        <dbReference type="Google" id="ProtNLM"/>
    </source>
</evidence>
<protein>
    <recommendedName>
        <fullName evidence="4">Excreted virulence factor EspC (Type VII ESX diderm)</fullName>
    </recommendedName>
</protein>
<keyword evidence="3" id="KW-1185">Reference proteome</keyword>